<keyword evidence="3" id="KW-1185">Reference proteome</keyword>
<reference evidence="2 3" key="1">
    <citation type="submission" date="2017-04" db="EMBL/GenBank/DDBJ databases">
        <title>Bacillus krulwichiae AM31D Genome sequencing and assembly.</title>
        <authorList>
            <person name="Krulwich T.A."/>
            <person name="Anastor L."/>
            <person name="Ehrlich R."/>
            <person name="Ehrlich G.D."/>
            <person name="Janto B."/>
        </authorList>
    </citation>
    <scope>NUCLEOTIDE SEQUENCE [LARGE SCALE GENOMIC DNA]</scope>
    <source>
        <strain evidence="2 3">AM31D</strain>
    </source>
</reference>
<dbReference type="PROSITE" id="PS51500">
    <property type="entry name" value="SIN"/>
    <property type="match status" value="1"/>
</dbReference>
<dbReference type="GO" id="GO:0006355">
    <property type="term" value="P:regulation of DNA-templated transcription"/>
    <property type="evidence" value="ECO:0007669"/>
    <property type="project" value="InterPro"/>
</dbReference>
<feature type="domain" description="Sin" evidence="1">
    <location>
        <begin position="1"/>
        <end position="37"/>
    </location>
</feature>
<dbReference type="InterPro" id="IPR036281">
    <property type="entry name" value="SinR/SinI_dimer_dom_sf"/>
</dbReference>
<dbReference type="KEGG" id="bkw:BkAM31D_24900"/>
<dbReference type="SUPFAM" id="SSF47406">
    <property type="entry name" value="SinR repressor dimerisation domain-like"/>
    <property type="match status" value="1"/>
</dbReference>
<evidence type="ECO:0000259" key="1">
    <source>
        <dbReference type="PROSITE" id="PS51500"/>
    </source>
</evidence>
<dbReference type="Pfam" id="PF08671">
    <property type="entry name" value="SinI"/>
    <property type="match status" value="1"/>
</dbReference>
<organism evidence="2 3">
    <name type="scientific">Halalkalibacter krulwichiae</name>
    <dbReference type="NCBI Taxonomy" id="199441"/>
    <lineage>
        <taxon>Bacteria</taxon>
        <taxon>Bacillati</taxon>
        <taxon>Bacillota</taxon>
        <taxon>Bacilli</taxon>
        <taxon>Bacillales</taxon>
        <taxon>Bacillaceae</taxon>
        <taxon>Halalkalibacter</taxon>
    </lineage>
</organism>
<dbReference type="EMBL" id="CP020814">
    <property type="protein sequence ID" value="ARK32839.1"/>
    <property type="molecule type" value="Genomic_DNA"/>
</dbReference>
<proteinExistence type="predicted"/>
<gene>
    <name evidence="2" type="ORF">BkAM31D_24900</name>
</gene>
<dbReference type="RefSeq" id="WP_157076826.1">
    <property type="nucleotide sequence ID" value="NZ_CP020814.1"/>
</dbReference>
<evidence type="ECO:0000313" key="3">
    <source>
        <dbReference type="Proteomes" id="UP000193006"/>
    </source>
</evidence>
<sequence length="51" mass="5840">MSNNENDLDSGWVELIVAAKKLGLSYDEVKDFFRTKSIDPAFIKSQMTEEK</sequence>
<name>A0A1X9MH94_9BACI</name>
<dbReference type="InterPro" id="IPR010981">
    <property type="entry name" value="SinR/SinI_dimer_dom"/>
</dbReference>
<dbReference type="GO" id="GO:0046983">
    <property type="term" value="F:protein dimerization activity"/>
    <property type="evidence" value="ECO:0007669"/>
    <property type="project" value="InterPro"/>
</dbReference>
<protein>
    <submittedName>
        <fullName evidence="2">Anti-repressor SinI</fullName>
    </submittedName>
</protein>
<dbReference type="Proteomes" id="UP000193006">
    <property type="component" value="Chromosome"/>
</dbReference>
<dbReference type="AlphaFoldDB" id="A0A1X9MH94"/>
<accession>A0A1X9MH94</accession>
<evidence type="ECO:0000313" key="2">
    <source>
        <dbReference type="EMBL" id="ARK32839.1"/>
    </source>
</evidence>